<keyword evidence="9" id="KW-0418">Kinase</keyword>
<reference evidence="17 18" key="1">
    <citation type="journal article" date="2016" name="Appl. Environ. Microbiol.">
        <title>Function and Phylogeny of Bacterial Butyryl Coenzyme A:Acetate Transferases and Their Diversity in the Proximal Colon of Swine.</title>
        <authorList>
            <person name="Trachsel J."/>
            <person name="Bayles D.O."/>
            <person name="Looft T."/>
            <person name="Levine U.Y."/>
            <person name="Allen H.K."/>
        </authorList>
    </citation>
    <scope>NUCLEOTIDE SEQUENCE [LARGE SCALE GENOMIC DNA]</scope>
    <source>
        <strain evidence="17 18">68-3-10</strain>
    </source>
</reference>
<dbReference type="Pfam" id="PF00512">
    <property type="entry name" value="HisKA"/>
    <property type="match status" value="1"/>
</dbReference>
<organism evidence="17 18">
    <name type="scientific">Hornefia porci</name>
    <dbReference type="NCBI Taxonomy" id="2652292"/>
    <lineage>
        <taxon>Bacteria</taxon>
        <taxon>Bacillati</taxon>
        <taxon>Bacillota</taxon>
        <taxon>Clostridia</taxon>
        <taxon>Peptostreptococcales</taxon>
        <taxon>Anaerovoracaceae</taxon>
        <taxon>Hornefia</taxon>
    </lineage>
</organism>
<dbReference type="Proteomes" id="UP000187404">
    <property type="component" value="Unassembled WGS sequence"/>
</dbReference>
<dbReference type="InterPro" id="IPR003661">
    <property type="entry name" value="HisK_dim/P_dom"/>
</dbReference>
<keyword evidence="7 14" id="KW-0812">Transmembrane</keyword>
<feature type="transmembrane region" description="Helical" evidence="14">
    <location>
        <begin position="138"/>
        <end position="162"/>
    </location>
</feature>
<dbReference type="PANTHER" id="PTHR45528:SF1">
    <property type="entry name" value="SENSOR HISTIDINE KINASE CPXA"/>
    <property type="match status" value="1"/>
</dbReference>
<dbReference type="OrthoDB" id="9792991at2"/>
<dbReference type="GO" id="GO:0000155">
    <property type="term" value="F:phosphorelay sensor kinase activity"/>
    <property type="evidence" value="ECO:0007669"/>
    <property type="project" value="InterPro"/>
</dbReference>
<evidence type="ECO:0000256" key="9">
    <source>
        <dbReference type="ARBA" id="ARBA00022777"/>
    </source>
</evidence>
<evidence type="ECO:0000256" key="6">
    <source>
        <dbReference type="ARBA" id="ARBA00022679"/>
    </source>
</evidence>
<dbReference type="InterPro" id="IPR050398">
    <property type="entry name" value="HssS/ArlS-like"/>
</dbReference>
<dbReference type="PROSITE" id="PS50885">
    <property type="entry name" value="HAMP"/>
    <property type="match status" value="1"/>
</dbReference>
<evidence type="ECO:0000256" key="5">
    <source>
        <dbReference type="ARBA" id="ARBA00022553"/>
    </source>
</evidence>
<dbReference type="PROSITE" id="PS50109">
    <property type="entry name" value="HIS_KIN"/>
    <property type="match status" value="1"/>
</dbReference>
<evidence type="ECO:0000256" key="12">
    <source>
        <dbReference type="ARBA" id="ARBA00023012"/>
    </source>
</evidence>
<dbReference type="SUPFAM" id="SSF55874">
    <property type="entry name" value="ATPase domain of HSP90 chaperone/DNA topoisomerase II/histidine kinase"/>
    <property type="match status" value="1"/>
</dbReference>
<keyword evidence="8" id="KW-0547">Nucleotide-binding</keyword>
<dbReference type="RefSeq" id="WP_075714716.1">
    <property type="nucleotide sequence ID" value="NZ_MJIE01000001.1"/>
</dbReference>
<keyword evidence="4" id="KW-1003">Cell membrane</keyword>
<evidence type="ECO:0000313" key="17">
    <source>
        <dbReference type="EMBL" id="OLR56802.1"/>
    </source>
</evidence>
<dbReference type="InterPro" id="IPR036097">
    <property type="entry name" value="HisK_dim/P_sf"/>
</dbReference>
<feature type="transmembrane region" description="Helical" evidence="14">
    <location>
        <begin position="12"/>
        <end position="33"/>
    </location>
</feature>
<dbReference type="AlphaFoldDB" id="A0A1Q9JKQ8"/>
<keyword evidence="18" id="KW-1185">Reference proteome</keyword>
<evidence type="ECO:0000259" key="16">
    <source>
        <dbReference type="PROSITE" id="PS50885"/>
    </source>
</evidence>
<gene>
    <name evidence="17" type="ORF">BHK98_12445</name>
</gene>
<dbReference type="PANTHER" id="PTHR45528">
    <property type="entry name" value="SENSOR HISTIDINE KINASE CPXA"/>
    <property type="match status" value="1"/>
</dbReference>
<dbReference type="EMBL" id="MJIE01000001">
    <property type="protein sequence ID" value="OLR56802.1"/>
    <property type="molecule type" value="Genomic_DNA"/>
</dbReference>
<dbReference type="EC" id="2.7.13.3" evidence="3"/>
<keyword evidence="6" id="KW-0808">Transferase</keyword>
<keyword evidence="10" id="KW-0067">ATP-binding</keyword>
<dbReference type="SMART" id="SM00388">
    <property type="entry name" value="HisKA"/>
    <property type="match status" value="1"/>
</dbReference>
<keyword evidence="13 14" id="KW-0472">Membrane</keyword>
<comment type="catalytic activity">
    <reaction evidence="1">
        <text>ATP + protein L-histidine = ADP + protein N-phospho-L-histidine.</text>
        <dbReference type="EC" id="2.7.13.3"/>
    </reaction>
</comment>
<keyword evidence="5" id="KW-0597">Phosphoprotein</keyword>
<comment type="subcellular location">
    <subcellularLocation>
        <location evidence="2">Cell membrane</location>
        <topology evidence="2">Multi-pass membrane protein</topology>
    </subcellularLocation>
</comment>
<evidence type="ECO:0000256" key="3">
    <source>
        <dbReference type="ARBA" id="ARBA00012438"/>
    </source>
</evidence>
<dbReference type="STRING" id="1261640.BHK98_12445"/>
<protein>
    <recommendedName>
        <fullName evidence="3">histidine kinase</fullName>
        <ecNumber evidence="3">2.7.13.3</ecNumber>
    </recommendedName>
</protein>
<dbReference type="InterPro" id="IPR036890">
    <property type="entry name" value="HATPase_C_sf"/>
</dbReference>
<dbReference type="InterPro" id="IPR003660">
    <property type="entry name" value="HAMP_dom"/>
</dbReference>
<dbReference type="GO" id="GO:0005886">
    <property type="term" value="C:plasma membrane"/>
    <property type="evidence" value="ECO:0007669"/>
    <property type="project" value="UniProtKB-SubCell"/>
</dbReference>
<dbReference type="CDD" id="cd06225">
    <property type="entry name" value="HAMP"/>
    <property type="match status" value="1"/>
</dbReference>
<proteinExistence type="predicted"/>
<evidence type="ECO:0000256" key="8">
    <source>
        <dbReference type="ARBA" id="ARBA00022741"/>
    </source>
</evidence>
<dbReference type="InterPro" id="IPR005467">
    <property type="entry name" value="His_kinase_dom"/>
</dbReference>
<evidence type="ECO:0000256" key="7">
    <source>
        <dbReference type="ARBA" id="ARBA00022692"/>
    </source>
</evidence>
<evidence type="ECO:0000256" key="2">
    <source>
        <dbReference type="ARBA" id="ARBA00004651"/>
    </source>
</evidence>
<evidence type="ECO:0000256" key="13">
    <source>
        <dbReference type="ARBA" id="ARBA00023136"/>
    </source>
</evidence>
<dbReference type="Gene3D" id="6.10.340.10">
    <property type="match status" value="1"/>
</dbReference>
<feature type="domain" description="Histidine kinase" evidence="15">
    <location>
        <begin position="230"/>
        <end position="428"/>
    </location>
</feature>
<feature type="domain" description="HAMP" evidence="16">
    <location>
        <begin position="163"/>
        <end position="215"/>
    </location>
</feature>
<sequence length="429" mass="49659">MNRLNNGLQREAFFGILIALLVSGFLYFCMHEISSAFLDQHLNDTRLWDQKTAEKAASLQHFVTDRDLQLKDVSSIKEWDNTQRSTFAYIYNGHKQIYNSEGNVSSGGVTYRNLRHYSLNFADGKADLYLFYAVTYQYYVLAMILELILCSIVFIALFLYFVRRKINHITRLEQDIRILESGGMEHEITVPGNDELALLARGLDQMRITLRDNMIREENLVHANNELVTRMAHDLRTPLTTLLLYLGFLVEKKYSSEQQHDHYLHVALEKTERIKALSDQLFERFLVTGEEHVNLENPEPFRIIFEDLLSDISENLTSHGFRLEAELDWPAATAQVSFEYISRIADNILSNILKYADADRPVILRVAEEDGFSLITFENTISRHEERHESTRIGVLNIRAMMEKMNGSCEIHNDGILYSITLCFPNVTK</sequence>
<keyword evidence="11 14" id="KW-1133">Transmembrane helix</keyword>
<evidence type="ECO:0000313" key="18">
    <source>
        <dbReference type="Proteomes" id="UP000187404"/>
    </source>
</evidence>
<comment type="caution">
    <text evidence="17">The sequence shown here is derived from an EMBL/GenBank/DDBJ whole genome shotgun (WGS) entry which is preliminary data.</text>
</comment>
<dbReference type="Gene3D" id="3.30.565.10">
    <property type="entry name" value="Histidine kinase-like ATPase, C-terminal domain"/>
    <property type="match status" value="1"/>
</dbReference>
<dbReference type="SUPFAM" id="SSF47384">
    <property type="entry name" value="Homodimeric domain of signal transducing histidine kinase"/>
    <property type="match status" value="1"/>
</dbReference>
<accession>A0A1Q9JKQ8</accession>
<keyword evidence="12" id="KW-0902">Two-component regulatory system</keyword>
<evidence type="ECO:0000256" key="1">
    <source>
        <dbReference type="ARBA" id="ARBA00000085"/>
    </source>
</evidence>
<evidence type="ECO:0000256" key="10">
    <source>
        <dbReference type="ARBA" id="ARBA00022840"/>
    </source>
</evidence>
<name>A0A1Q9JKQ8_9FIRM</name>
<dbReference type="GO" id="GO:0005524">
    <property type="term" value="F:ATP binding"/>
    <property type="evidence" value="ECO:0007669"/>
    <property type="project" value="UniProtKB-KW"/>
</dbReference>
<evidence type="ECO:0000256" key="11">
    <source>
        <dbReference type="ARBA" id="ARBA00022989"/>
    </source>
</evidence>
<evidence type="ECO:0000256" key="14">
    <source>
        <dbReference type="SAM" id="Phobius"/>
    </source>
</evidence>
<evidence type="ECO:0000259" key="15">
    <source>
        <dbReference type="PROSITE" id="PS50109"/>
    </source>
</evidence>
<dbReference type="Gene3D" id="1.10.287.130">
    <property type="match status" value="1"/>
</dbReference>
<evidence type="ECO:0000256" key="4">
    <source>
        <dbReference type="ARBA" id="ARBA00022475"/>
    </source>
</evidence>